<reference evidence="2" key="1">
    <citation type="submission" date="2019-03" db="EMBL/GenBank/DDBJ databases">
        <title>WGS assembly of Setaria viridis.</title>
        <authorList>
            <person name="Huang P."/>
            <person name="Jenkins J."/>
            <person name="Grimwood J."/>
            <person name="Barry K."/>
            <person name="Healey A."/>
            <person name="Mamidi S."/>
            <person name="Sreedasyam A."/>
            <person name="Shu S."/>
            <person name="Feldman M."/>
            <person name="Wu J."/>
            <person name="Yu Y."/>
            <person name="Chen C."/>
            <person name="Johnson J."/>
            <person name="Rokhsar D."/>
            <person name="Baxter I."/>
            <person name="Schmutz J."/>
            <person name="Brutnell T."/>
            <person name="Kellogg E."/>
        </authorList>
    </citation>
    <scope>NUCLEOTIDE SEQUENCE [LARGE SCALE GENOMIC DNA]</scope>
</reference>
<dbReference type="EMBL" id="CM016560">
    <property type="protein sequence ID" value="TKV96151.1"/>
    <property type="molecule type" value="Genomic_DNA"/>
</dbReference>
<dbReference type="Proteomes" id="UP000298652">
    <property type="component" value="Chromosome 9"/>
</dbReference>
<evidence type="ECO:0000256" key="1">
    <source>
        <dbReference type="SAM" id="MobiDB-lite"/>
    </source>
</evidence>
<feature type="region of interest" description="Disordered" evidence="1">
    <location>
        <begin position="1"/>
        <end position="29"/>
    </location>
</feature>
<name>A0A4U6T4Y2_SETVI</name>
<dbReference type="Gramene" id="TKV96151">
    <property type="protein sequence ID" value="TKV96151"/>
    <property type="gene ID" value="SEVIR_9G410450v2"/>
</dbReference>
<dbReference type="AlphaFoldDB" id="A0A4U6T4Y2"/>
<feature type="region of interest" description="Disordered" evidence="1">
    <location>
        <begin position="66"/>
        <end position="87"/>
    </location>
</feature>
<feature type="compositionally biased region" description="Polar residues" evidence="1">
    <location>
        <begin position="20"/>
        <end position="29"/>
    </location>
</feature>
<protein>
    <submittedName>
        <fullName evidence="2">Uncharacterized protein</fullName>
    </submittedName>
</protein>
<evidence type="ECO:0000313" key="3">
    <source>
        <dbReference type="Proteomes" id="UP000298652"/>
    </source>
</evidence>
<keyword evidence="3" id="KW-1185">Reference proteome</keyword>
<sequence>MPPVTMHAAHGRRSSRGAAQTQWPSTPHGTWSPLECFWRLALDDAAMSATSPNTVVLRLQYMQSSGASSERLPSGSGFAQNRRHFFL</sequence>
<evidence type="ECO:0000313" key="2">
    <source>
        <dbReference type="EMBL" id="TKV96151.1"/>
    </source>
</evidence>
<gene>
    <name evidence="2" type="ORF">SEVIR_9G410450v2</name>
</gene>
<accession>A0A4U6T4Y2</accession>
<organism evidence="2 3">
    <name type="scientific">Setaria viridis</name>
    <name type="common">Green bristlegrass</name>
    <name type="synonym">Setaria italica subsp. viridis</name>
    <dbReference type="NCBI Taxonomy" id="4556"/>
    <lineage>
        <taxon>Eukaryota</taxon>
        <taxon>Viridiplantae</taxon>
        <taxon>Streptophyta</taxon>
        <taxon>Embryophyta</taxon>
        <taxon>Tracheophyta</taxon>
        <taxon>Spermatophyta</taxon>
        <taxon>Magnoliopsida</taxon>
        <taxon>Liliopsida</taxon>
        <taxon>Poales</taxon>
        <taxon>Poaceae</taxon>
        <taxon>PACMAD clade</taxon>
        <taxon>Panicoideae</taxon>
        <taxon>Panicodae</taxon>
        <taxon>Paniceae</taxon>
        <taxon>Cenchrinae</taxon>
        <taxon>Setaria</taxon>
    </lineage>
</organism>
<proteinExistence type="predicted"/>